<organism evidence="3 4">
    <name type="scientific">Sinosporangium album</name>
    <dbReference type="NCBI Taxonomy" id="504805"/>
    <lineage>
        <taxon>Bacteria</taxon>
        <taxon>Bacillati</taxon>
        <taxon>Actinomycetota</taxon>
        <taxon>Actinomycetes</taxon>
        <taxon>Streptosporangiales</taxon>
        <taxon>Streptosporangiaceae</taxon>
        <taxon>Sinosporangium</taxon>
    </lineage>
</organism>
<name>A0A1G7SK38_9ACTN</name>
<dbReference type="PANTHER" id="PTHR33824:SF7">
    <property type="entry name" value="POLYKETIDE CYCLASE_DEHYDRASE AND LIPID TRANSPORT SUPERFAMILY PROTEIN"/>
    <property type="match status" value="1"/>
</dbReference>
<gene>
    <name evidence="3" type="ORF">SAMN05421505_102340</name>
</gene>
<dbReference type="CDD" id="cd07817">
    <property type="entry name" value="SRPBCC_8"/>
    <property type="match status" value="1"/>
</dbReference>
<accession>A0A1G7SK38</accession>
<proteinExistence type="predicted"/>
<feature type="domain" description="Coenzyme Q-binding protein COQ10 START" evidence="2">
    <location>
        <begin position="156"/>
        <end position="280"/>
    </location>
</feature>
<dbReference type="Pfam" id="PF03364">
    <property type="entry name" value="Polyketide_cyc"/>
    <property type="match status" value="1"/>
</dbReference>
<dbReference type="OrthoDB" id="3695445at2"/>
<evidence type="ECO:0000259" key="2">
    <source>
        <dbReference type="Pfam" id="PF03364"/>
    </source>
</evidence>
<dbReference type="EMBL" id="FNCN01000002">
    <property type="protein sequence ID" value="SDG23358.1"/>
    <property type="molecule type" value="Genomic_DNA"/>
</dbReference>
<feature type="compositionally biased region" description="Low complexity" evidence="1">
    <location>
        <begin position="303"/>
        <end position="319"/>
    </location>
</feature>
<keyword evidence="4" id="KW-1185">Reference proteome</keyword>
<evidence type="ECO:0000313" key="4">
    <source>
        <dbReference type="Proteomes" id="UP000198923"/>
    </source>
</evidence>
<evidence type="ECO:0000256" key="1">
    <source>
        <dbReference type="SAM" id="MobiDB-lite"/>
    </source>
</evidence>
<dbReference type="AlphaFoldDB" id="A0A1G7SK38"/>
<feature type="region of interest" description="Disordered" evidence="1">
    <location>
        <begin position="291"/>
        <end position="319"/>
    </location>
</feature>
<dbReference type="Gene3D" id="3.30.530.20">
    <property type="match status" value="1"/>
</dbReference>
<dbReference type="PANTHER" id="PTHR33824">
    <property type="entry name" value="POLYKETIDE CYCLASE/DEHYDRASE AND LIPID TRANSPORT SUPERFAMILY PROTEIN"/>
    <property type="match status" value="1"/>
</dbReference>
<dbReference type="InterPro" id="IPR047137">
    <property type="entry name" value="ORF3"/>
</dbReference>
<protein>
    <submittedName>
        <fullName evidence="3">Uncharacterized membrane protein</fullName>
    </submittedName>
</protein>
<dbReference type="InterPro" id="IPR023393">
    <property type="entry name" value="START-like_dom_sf"/>
</dbReference>
<sequence length="319" mass="35282">MRKKADKVERALGWAGLTLGAAQLVAPRAMARLRGANGARAISAAMGARELMHAATLLNGATPTRWAWSRVAGDAVDLVLLSRAMTGRTRKRRRTRMLDRTPMLGRLRREIPTRNGDLTTAAATAVVAGITAVDLVTALRATRHRSLMSLHASVTINRPREEVYRYWRDVENLPNFMIHVESVRAIDEYHSRWKAKAPFTEIEWTAEVIDERPNELIAWHSVRGSRVITKGSVIFTDEPAGRGTVVTVAMKYAVPGGTLGTAIARMLGEHPEQQVRDDLRRLKQVLETGEVLRSDGSPEGVRALRQARQRPAQPVGGRS</sequence>
<evidence type="ECO:0000313" key="3">
    <source>
        <dbReference type="EMBL" id="SDG23358.1"/>
    </source>
</evidence>
<reference evidence="3 4" key="1">
    <citation type="submission" date="2016-10" db="EMBL/GenBank/DDBJ databases">
        <authorList>
            <person name="de Groot N.N."/>
        </authorList>
    </citation>
    <scope>NUCLEOTIDE SEQUENCE [LARGE SCALE GENOMIC DNA]</scope>
    <source>
        <strain evidence="3 4">CPCC 201354</strain>
    </source>
</reference>
<dbReference type="STRING" id="504805.SAMN05421505_102340"/>
<dbReference type="InterPro" id="IPR005031">
    <property type="entry name" value="COQ10_START"/>
</dbReference>
<dbReference type="SUPFAM" id="SSF55961">
    <property type="entry name" value="Bet v1-like"/>
    <property type="match status" value="1"/>
</dbReference>
<dbReference type="Proteomes" id="UP000198923">
    <property type="component" value="Unassembled WGS sequence"/>
</dbReference>